<reference evidence="1 2" key="1">
    <citation type="submission" date="2020-01" db="EMBL/GenBank/DDBJ databases">
        <title>Genome analysis of Anaerocolumna sp. CBA3638.</title>
        <authorList>
            <person name="Kim J."/>
            <person name="Roh S.W."/>
        </authorList>
    </citation>
    <scope>NUCLEOTIDE SEQUENCE [LARGE SCALE GENOMIC DNA]</scope>
    <source>
        <strain evidence="1 2">CBA3638</strain>
    </source>
</reference>
<dbReference type="KEGG" id="anr:Ana3638_17330"/>
<evidence type="ECO:0000313" key="1">
    <source>
        <dbReference type="EMBL" id="QHQ62329.1"/>
    </source>
</evidence>
<dbReference type="EMBL" id="CP048000">
    <property type="protein sequence ID" value="QHQ62329.1"/>
    <property type="molecule type" value="Genomic_DNA"/>
</dbReference>
<dbReference type="GO" id="GO:0016740">
    <property type="term" value="F:transferase activity"/>
    <property type="evidence" value="ECO:0007669"/>
    <property type="project" value="UniProtKB-KW"/>
</dbReference>
<keyword evidence="2" id="KW-1185">Reference proteome</keyword>
<dbReference type="Proteomes" id="UP000464314">
    <property type="component" value="Chromosome"/>
</dbReference>
<proteinExistence type="predicted"/>
<protein>
    <submittedName>
        <fullName evidence="1">Glycosyltransferase family 1 protein</fullName>
    </submittedName>
</protein>
<dbReference type="RefSeq" id="WP_161839153.1">
    <property type="nucleotide sequence ID" value="NZ_CP048000.1"/>
</dbReference>
<dbReference type="AlphaFoldDB" id="A0A6P1TQ37"/>
<evidence type="ECO:0000313" key="2">
    <source>
        <dbReference type="Proteomes" id="UP000464314"/>
    </source>
</evidence>
<accession>A0A6P1TQ37</accession>
<sequence>MKVLLLTDEVWNDTVYKNNILSNWFNDSAFELANIYLAPGVPENKCCSKYFQITDKMMLKSLLTKQKAGVKFSTLDKEQAKYKIKINKKESNKYLRPHRKTASAETIRFFNDILWMRGKFDKTSLSSFIQDFDPDIIFSLRQASRKMLNLERVIANLTDKPIVVFSGDDEYLLDQFKISPLYWLRRFHLRKDLRKNMKFYRKYYTLSEKQADLYKDIFKVDTGVLRKSGEFRDNFNIKEVHFPVKLVYAGSLNNNRWKILIQIKKALEKMNKNTTRMTLSIYPSDKITKHQKNLLADGIQTFIKPPVTADEFKKVYRNADIILLLEAFDKKNRKQKKFNFSEKVVDCLASNCCTLAICPIDNPGYEYLNKQDAAVCIENTRRIYGALKKLYLQHAMMYEYQKKAWECGIYNHRKSVIQDKLYKDFKNIVDTKN</sequence>
<name>A0A6P1TQ37_9FIRM</name>
<gene>
    <name evidence="1" type="ORF">Ana3638_17330</name>
</gene>
<organism evidence="1 2">
    <name type="scientific">Anaerocolumna sedimenticola</name>
    <dbReference type="NCBI Taxonomy" id="2696063"/>
    <lineage>
        <taxon>Bacteria</taxon>
        <taxon>Bacillati</taxon>
        <taxon>Bacillota</taxon>
        <taxon>Clostridia</taxon>
        <taxon>Lachnospirales</taxon>
        <taxon>Lachnospiraceae</taxon>
        <taxon>Anaerocolumna</taxon>
    </lineage>
</organism>
<keyword evidence="1" id="KW-0808">Transferase</keyword>